<sequence length="287" mass="32412">MLLLAVTLFCSFILGDTQYNSAAHWSFSNEGEKQEITEIADELDATELQKKISTALFNKSLIQPVLLFVEKSIPTDLVENEALKTISSSSKSGEIYTQIKRNQYSKPFTTVFQDTKKELDDPSSPAKEVKLFCTDVAGFTCNLLAKRLSLEQQSISILKGDIPDPQPTPKEDPEEKKDEPTPEEPPKDEPTPEEPPKDEPIPEELPKDDPIPEEPPKDEPIPEEPPKDEPTPEEPPKDEPIPEEPPKDEPIPEEPPKDEPILKNNNEDSNKEYQNHEKTQQNKQNKV</sequence>
<organism evidence="3 4">
    <name type="scientific">Streblomastix strix</name>
    <dbReference type="NCBI Taxonomy" id="222440"/>
    <lineage>
        <taxon>Eukaryota</taxon>
        <taxon>Metamonada</taxon>
        <taxon>Preaxostyla</taxon>
        <taxon>Oxymonadida</taxon>
        <taxon>Streblomastigidae</taxon>
        <taxon>Streblomastix</taxon>
    </lineage>
</organism>
<feature type="region of interest" description="Disordered" evidence="1">
    <location>
        <begin position="157"/>
        <end position="287"/>
    </location>
</feature>
<comment type="caution">
    <text evidence="3">The sequence shown here is derived from an EMBL/GenBank/DDBJ whole genome shotgun (WGS) entry which is preliminary data.</text>
</comment>
<keyword evidence="2" id="KW-0732">Signal</keyword>
<feature type="compositionally biased region" description="Basic and acidic residues" evidence="1">
    <location>
        <begin position="169"/>
        <end position="280"/>
    </location>
</feature>
<protein>
    <submittedName>
        <fullName evidence="3">Uncharacterized protein</fullName>
    </submittedName>
</protein>
<gene>
    <name evidence="3" type="ORF">EZS28_005529</name>
</gene>
<evidence type="ECO:0000256" key="1">
    <source>
        <dbReference type="SAM" id="MobiDB-lite"/>
    </source>
</evidence>
<dbReference type="EMBL" id="SNRW01000848">
    <property type="protein sequence ID" value="KAA6398947.1"/>
    <property type="molecule type" value="Genomic_DNA"/>
</dbReference>
<feature type="chain" id="PRO_5023815979" evidence="2">
    <location>
        <begin position="18"/>
        <end position="287"/>
    </location>
</feature>
<feature type="non-terminal residue" evidence="3">
    <location>
        <position position="287"/>
    </location>
</feature>
<dbReference type="Proteomes" id="UP000324800">
    <property type="component" value="Unassembled WGS sequence"/>
</dbReference>
<proteinExistence type="predicted"/>
<name>A0A5J4WV61_9EUKA</name>
<evidence type="ECO:0000256" key="2">
    <source>
        <dbReference type="SAM" id="SignalP"/>
    </source>
</evidence>
<feature type="signal peptide" evidence="2">
    <location>
        <begin position="1"/>
        <end position="17"/>
    </location>
</feature>
<reference evidence="3 4" key="1">
    <citation type="submission" date="2019-03" db="EMBL/GenBank/DDBJ databases">
        <title>Single cell metagenomics reveals metabolic interactions within the superorganism composed of flagellate Streblomastix strix and complex community of Bacteroidetes bacteria on its surface.</title>
        <authorList>
            <person name="Treitli S.C."/>
            <person name="Kolisko M."/>
            <person name="Husnik F."/>
            <person name="Keeling P."/>
            <person name="Hampl V."/>
        </authorList>
    </citation>
    <scope>NUCLEOTIDE SEQUENCE [LARGE SCALE GENOMIC DNA]</scope>
    <source>
        <strain evidence="3">ST1C</strain>
    </source>
</reference>
<dbReference type="AlphaFoldDB" id="A0A5J4WV61"/>
<accession>A0A5J4WV61</accession>
<evidence type="ECO:0000313" key="4">
    <source>
        <dbReference type="Proteomes" id="UP000324800"/>
    </source>
</evidence>
<evidence type="ECO:0000313" key="3">
    <source>
        <dbReference type="EMBL" id="KAA6398947.1"/>
    </source>
</evidence>